<feature type="transmembrane region" description="Helical" evidence="6">
    <location>
        <begin position="285"/>
        <end position="306"/>
    </location>
</feature>
<dbReference type="RefSeq" id="WP_142575104.1">
    <property type="nucleotide sequence ID" value="NZ_BMMN01000014.1"/>
</dbReference>
<evidence type="ECO:0000256" key="1">
    <source>
        <dbReference type="ARBA" id="ARBA00004651"/>
    </source>
</evidence>
<keyword evidence="9" id="KW-1185">Reference proteome</keyword>
<feature type="transmembrane region" description="Helical" evidence="6">
    <location>
        <begin position="406"/>
        <end position="428"/>
    </location>
</feature>
<dbReference type="Gene3D" id="1.20.1250.20">
    <property type="entry name" value="MFS general substrate transporter like domains"/>
    <property type="match status" value="1"/>
</dbReference>
<evidence type="ECO:0000313" key="9">
    <source>
        <dbReference type="Proteomes" id="UP000653480"/>
    </source>
</evidence>
<keyword evidence="2" id="KW-1003">Cell membrane</keyword>
<organism evidence="8 9">
    <name type="scientific">Microbispora bryophytorum</name>
    <dbReference type="NCBI Taxonomy" id="1460882"/>
    <lineage>
        <taxon>Bacteria</taxon>
        <taxon>Bacillati</taxon>
        <taxon>Actinomycetota</taxon>
        <taxon>Actinomycetes</taxon>
        <taxon>Streptosporangiales</taxon>
        <taxon>Streptosporangiaceae</taxon>
        <taxon>Microbispora</taxon>
    </lineage>
</organism>
<keyword evidence="3 6" id="KW-0812">Transmembrane</keyword>
<feature type="transmembrane region" description="Helical" evidence="6">
    <location>
        <begin position="340"/>
        <end position="365"/>
    </location>
</feature>
<feature type="transmembrane region" description="Helical" evidence="6">
    <location>
        <begin position="179"/>
        <end position="197"/>
    </location>
</feature>
<feature type="transmembrane region" description="Helical" evidence="6">
    <location>
        <begin position="122"/>
        <end position="140"/>
    </location>
</feature>
<dbReference type="OrthoDB" id="4335859at2"/>
<dbReference type="CDD" id="cd17324">
    <property type="entry name" value="MFS_NepI_like"/>
    <property type="match status" value="1"/>
</dbReference>
<gene>
    <name evidence="8" type="ORF">GCM10011574_58900</name>
</gene>
<dbReference type="GO" id="GO:0005886">
    <property type="term" value="C:plasma membrane"/>
    <property type="evidence" value="ECO:0007669"/>
    <property type="project" value="UniProtKB-SubCell"/>
</dbReference>
<dbReference type="SUPFAM" id="SSF103473">
    <property type="entry name" value="MFS general substrate transporter"/>
    <property type="match status" value="1"/>
</dbReference>
<evidence type="ECO:0000256" key="6">
    <source>
        <dbReference type="SAM" id="Phobius"/>
    </source>
</evidence>
<comment type="caution">
    <text evidence="8">The sequence shown here is derived from an EMBL/GenBank/DDBJ whole genome shotgun (WGS) entry which is preliminary data.</text>
</comment>
<dbReference type="InterPro" id="IPR011701">
    <property type="entry name" value="MFS"/>
</dbReference>
<sequence>MIENAEATPAHHAPRVRVVAASSCAAAVPTQPAAVRAAATAATAAEPRSRRGWASVGAVALGAFVVVMTETLPVGLLPQIADGLHVSLGLAGLMVLVPGFSAAVSAPLFFLGSGRFNRRSAILVLGLTVLVSNAVVAVAPTFVLVLIARMLFGATLGAFWTVVSPVGPKLVGPAGGTRAITIIAAGISGGTVVGLPAGQFLGDLVGWRLTFATAAAATLIVVVVQTVLLPGIPPDGRTHLRDLVGVVTRRAARIGMAAGAVVFIGQFTAWTYITPFLMDHTHLSSGVVSLLYVIYGCGGIVGSLVAGSLFKRGVIGSFAGSATVVAALLIGLASAGTIPWLAGLLLALWGLVWGVVNPGTLVWLLDAAPETPEAASAVNVTNLQIALAAGSGLGAILVSSTTLHTVFLTAGFTVLASAVLATVAARFITLARRE</sequence>
<protein>
    <submittedName>
        <fullName evidence="8">MFS transporter</fullName>
    </submittedName>
</protein>
<feature type="transmembrane region" description="Helical" evidence="6">
    <location>
        <begin position="377"/>
        <end position="400"/>
    </location>
</feature>
<evidence type="ECO:0000256" key="4">
    <source>
        <dbReference type="ARBA" id="ARBA00022989"/>
    </source>
</evidence>
<evidence type="ECO:0000313" key="8">
    <source>
        <dbReference type="EMBL" id="GGO26464.1"/>
    </source>
</evidence>
<dbReference type="EMBL" id="BMMN01000014">
    <property type="protein sequence ID" value="GGO26464.1"/>
    <property type="molecule type" value="Genomic_DNA"/>
</dbReference>
<dbReference type="Pfam" id="PF07690">
    <property type="entry name" value="MFS_1"/>
    <property type="match status" value="1"/>
</dbReference>
<keyword evidence="5 6" id="KW-0472">Membrane</keyword>
<proteinExistence type="predicted"/>
<dbReference type="PANTHER" id="PTHR43124:SF3">
    <property type="entry name" value="CHLORAMPHENICOL EFFLUX PUMP RV0191"/>
    <property type="match status" value="1"/>
</dbReference>
<keyword evidence="4 6" id="KW-1133">Transmembrane helix</keyword>
<reference evidence="8" key="1">
    <citation type="journal article" date="2014" name="Int. J. Syst. Evol. Microbiol.">
        <title>Complete genome sequence of Corynebacterium casei LMG S-19264T (=DSM 44701T), isolated from a smear-ripened cheese.</title>
        <authorList>
            <consortium name="US DOE Joint Genome Institute (JGI-PGF)"/>
            <person name="Walter F."/>
            <person name="Albersmeier A."/>
            <person name="Kalinowski J."/>
            <person name="Ruckert C."/>
        </authorList>
    </citation>
    <scope>NUCLEOTIDE SEQUENCE</scope>
    <source>
        <strain evidence="8">CGMCC 4.7138</strain>
    </source>
</reference>
<evidence type="ECO:0000256" key="2">
    <source>
        <dbReference type="ARBA" id="ARBA00022475"/>
    </source>
</evidence>
<feature type="transmembrane region" description="Helical" evidence="6">
    <location>
        <begin position="146"/>
        <end position="167"/>
    </location>
</feature>
<dbReference type="PROSITE" id="PS50850">
    <property type="entry name" value="MFS"/>
    <property type="match status" value="1"/>
</dbReference>
<feature type="transmembrane region" description="Helical" evidence="6">
    <location>
        <begin position="313"/>
        <end position="334"/>
    </location>
</feature>
<dbReference type="InterPro" id="IPR020846">
    <property type="entry name" value="MFS_dom"/>
</dbReference>
<dbReference type="InterPro" id="IPR036259">
    <property type="entry name" value="MFS_trans_sf"/>
</dbReference>
<dbReference type="AlphaFoldDB" id="A0A8H9H3V6"/>
<dbReference type="InterPro" id="IPR050189">
    <property type="entry name" value="MFS_Efflux_Transporters"/>
</dbReference>
<feature type="transmembrane region" description="Helical" evidence="6">
    <location>
        <begin position="251"/>
        <end position="273"/>
    </location>
</feature>
<reference evidence="8" key="2">
    <citation type="submission" date="2020-09" db="EMBL/GenBank/DDBJ databases">
        <authorList>
            <person name="Sun Q."/>
            <person name="Zhou Y."/>
        </authorList>
    </citation>
    <scope>NUCLEOTIDE SEQUENCE</scope>
    <source>
        <strain evidence="8">CGMCC 4.7138</strain>
    </source>
</reference>
<feature type="domain" description="Major facilitator superfamily (MFS) profile" evidence="7">
    <location>
        <begin position="55"/>
        <end position="434"/>
    </location>
</feature>
<evidence type="ECO:0000259" key="7">
    <source>
        <dbReference type="PROSITE" id="PS50850"/>
    </source>
</evidence>
<name>A0A8H9H3V6_9ACTN</name>
<feature type="transmembrane region" description="Helical" evidence="6">
    <location>
        <begin position="88"/>
        <end position="110"/>
    </location>
</feature>
<comment type="subcellular location">
    <subcellularLocation>
        <location evidence="1">Cell membrane</location>
        <topology evidence="1">Multi-pass membrane protein</topology>
    </subcellularLocation>
</comment>
<evidence type="ECO:0000256" key="3">
    <source>
        <dbReference type="ARBA" id="ARBA00022692"/>
    </source>
</evidence>
<dbReference type="PANTHER" id="PTHR43124">
    <property type="entry name" value="PURINE EFFLUX PUMP PBUE"/>
    <property type="match status" value="1"/>
</dbReference>
<accession>A0A8H9H3V6</accession>
<feature type="transmembrane region" description="Helical" evidence="6">
    <location>
        <begin position="53"/>
        <end position="76"/>
    </location>
</feature>
<dbReference type="Proteomes" id="UP000653480">
    <property type="component" value="Unassembled WGS sequence"/>
</dbReference>
<feature type="transmembrane region" description="Helical" evidence="6">
    <location>
        <begin position="209"/>
        <end position="230"/>
    </location>
</feature>
<dbReference type="GO" id="GO:0022857">
    <property type="term" value="F:transmembrane transporter activity"/>
    <property type="evidence" value="ECO:0007669"/>
    <property type="project" value="InterPro"/>
</dbReference>
<evidence type="ECO:0000256" key="5">
    <source>
        <dbReference type="ARBA" id="ARBA00023136"/>
    </source>
</evidence>